<dbReference type="CDD" id="cd02995">
    <property type="entry name" value="PDI_a_PDI_a'_C"/>
    <property type="match status" value="1"/>
</dbReference>
<comment type="similarity">
    <text evidence="2 10">Belongs to the protein disulfide isomerase family.</text>
</comment>
<dbReference type="AlphaFoldDB" id="A0A7S3SXQ9"/>
<evidence type="ECO:0000256" key="8">
    <source>
        <dbReference type="ARBA" id="ARBA00023235"/>
    </source>
</evidence>
<dbReference type="EC" id="5.3.4.1" evidence="3"/>
<dbReference type="GO" id="GO:0034976">
    <property type="term" value="P:response to endoplasmic reticulum stress"/>
    <property type="evidence" value="ECO:0007669"/>
    <property type="project" value="TreeGrafter"/>
</dbReference>
<evidence type="ECO:0000256" key="6">
    <source>
        <dbReference type="ARBA" id="ARBA00022824"/>
    </source>
</evidence>
<sequence>MAVSDILAFATGNSVPTLITFSEDYIDPIFGKRNPALMLFTTDLDAEYAKVFAEAAKAFKGKVLFVTSGATDGIQAKLAEFVGVSKDMLPTLRLIEPTDAGIKKFRYDNDINALNVEALGAWVDDFKAGKLSPFLKSEDVPEVQDGPVQVIVGKNFDQVVMDSSKDVLVKYYAPWCGHCKKLAPIWEELAQHFADVNDLVIAKFDATVNEVDGVDIRSYPTLIYYPKDNKAGISYSEGRELDDFKAYLNENSAAVKAHSEQHTEL</sequence>
<dbReference type="PRINTS" id="PR00421">
    <property type="entry name" value="THIOREDOXIN"/>
</dbReference>
<dbReference type="GO" id="GO:0003756">
    <property type="term" value="F:protein disulfide isomerase activity"/>
    <property type="evidence" value="ECO:0007669"/>
    <property type="project" value="UniProtKB-EC"/>
</dbReference>
<dbReference type="CDD" id="cd02982">
    <property type="entry name" value="PDI_b'_family"/>
    <property type="match status" value="1"/>
</dbReference>
<dbReference type="Pfam" id="PF00085">
    <property type="entry name" value="Thioredoxin"/>
    <property type="match status" value="1"/>
</dbReference>
<protein>
    <recommendedName>
        <fullName evidence="3">protein disulfide-isomerase</fullName>
        <ecNumber evidence="3">5.3.4.1</ecNumber>
    </recommendedName>
</protein>
<dbReference type="NCBIfam" id="TIGR01126">
    <property type="entry name" value="pdi_dom"/>
    <property type="match status" value="1"/>
</dbReference>
<evidence type="ECO:0000256" key="1">
    <source>
        <dbReference type="ARBA" id="ARBA00001182"/>
    </source>
</evidence>
<evidence type="ECO:0000313" key="12">
    <source>
        <dbReference type="EMBL" id="CAE0568134.1"/>
    </source>
</evidence>
<evidence type="ECO:0000256" key="10">
    <source>
        <dbReference type="RuleBase" id="RU004208"/>
    </source>
</evidence>
<gene>
    <name evidence="12" type="ORF">SACU0126_LOCUS19623</name>
</gene>
<evidence type="ECO:0000256" key="2">
    <source>
        <dbReference type="ARBA" id="ARBA00006347"/>
    </source>
</evidence>
<dbReference type="GO" id="GO:0005783">
    <property type="term" value="C:endoplasmic reticulum"/>
    <property type="evidence" value="ECO:0007669"/>
    <property type="project" value="TreeGrafter"/>
</dbReference>
<keyword evidence="4" id="KW-0732">Signal</keyword>
<dbReference type="Gene3D" id="3.40.30.10">
    <property type="entry name" value="Glutaredoxin"/>
    <property type="match status" value="2"/>
</dbReference>
<dbReference type="InterPro" id="IPR036249">
    <property type="entry name" value="Thioredoxin-like_sf"/>
</dbReference>
<evidence type="ECO:0000256" key="5">
    <source>
        <dbReference type="ARBA" id="ARBA00022737"/>
    </source>
</evidence>
<name>A0A7S3SXQ9_9SPIT</name>
<accession>A0A7S3SXQ9</accession>
<dbReference type="PANTHER" id="PTHR18929">
    <property type="entry name" value="PROTEIN DISULFIDE ISOMERASE"/>
    <property type="match status" value="1"/>
</dbReference>
<organism evidence="12">
    <name type="scientific">Strombidinopsis acuminata</name>
    <dbReference type="NCBI Taxonomy" id="141414"/>
    <lineage>
        <taxon>Eukaryota</taxon>
        <taxon>Sar</taxon>
        <taxon>Alveolata</taxon>
        <taxon>Ciliophora</taxon>
        <taxon>Intramacronucleata</taxon>
        <taxon>Spirotrichea</taxon>
        <taxon>Choreotrichia</taxon>
        <taxon>Choreotrichida</taxon>
        <taxon>Strombidinopsidae</taxon>
        <taxon>Strombidinopsis</taxon>
    </lineage>
</organism>
<keyword evidence="6" id="KW-0256">Endoplasmic reticulum</keyword>
<dbReference type="SUPFAM" id="SSF52833">
    <property type="entry name" value="Thioredoxin-like"/>
    <property type="match status" value="2"/>
</dbReference>
<evidence type="ECO:0000256" key="9">
    <source>
        <dbReference type="ARBA" id="ARBA00023284"/>
    </source>
</evidence>
<feature type="domain" description="Thioredoxin" evidence="11">
    <location>
        <begin position="126"/>
        <end position="253"/>
    </location>
</feature>
<dbReference type="PANTHER" id="PTHR18929:SF240">
    <property type="entry name" value="PROTEIN DISULFIDE-ISOMERASE"/>
    <property type="match status" value="1"/>
</dbReference>
<dbReference type="InterPro" id="IPR005788">
    <property type="entry name" value="PDI_thioredoxin-like_dom"/>
</dbReference>
<dbReference type="InterPro" id="IPR013766">
    <property type="entry name" value="Thioredoxin_domain"/>
</dbReference>
<keyword evidence="8" id="KW-0413">Isomerase</keyword>
<evidence type="ECO:0000256" key="3">
    <source>
        <dbReference type="ARBA" id="ARBA00012723"/>
    </source>
</evidence>
<dbReference type="InterPro" id="IPR017937">
    <property type="entry name" value="Thioredoxin_CS"/>
</dbReference>
<dbReference type="Pfam" id="PF13848">
    <property type="entry name" value="Thioredoxin_6"/>
    <property type="match status" value="1"/>
</dbReference>
<comment type="catalytic activity">
    <reaction evidence="1">
        <text>Catalyzes the rearrangement of -S-S- bonds in proteins.</text>
        <dbReference type="EC" id="5.3.4.1"/>
    </reaction>
</comment>
<evidence type="ECO:0000256" key="7">
    <source>
        <dbReference type="ARBA" id="ARBA00023157"/>
    </source>
</evidence>
<proteinExistence type="inferred from homology"/>
<dbReference type="EMBL" id="HBIQ01061826">
    <property type="protein sequence ID" value="CAE0568134.1"/>
    <property type="molecule type" value="Transcribed_RNA"/>
</dbReference>
<dbReference type="GO" id="GO:0006457">
    <property type="term" value="P:protein folding"/>
    <property type="evidence" value="ECO:0007669"/>
    <property type="project" value="TreeGrafter"/>
</dbReference>
<evidence type="ECO:0000259" key="11">
    <source>
        <dbReference type="PROSITE" id="PS51352"/>
    </source>
</evidence>
<keyword evidence="5" id="KW-0677">Repeat</keyword>
<reference evidence="12" key="1">
    <citation type="submission" date="2021-01" db="EMBL/GenBank/DDBJ databases">
        <authorList>
            <person name="Corre E."/>
            <person name="Pelletier E."/>
            <person name="Niang G."/>
            <person name="Scheremetjew M."/>
            <person name="Finn R."/>
            <person name="Kale V."/>
            <person name="Holt S."/>
            <person name="Cochrane G."/>
            <person name="Meng A."/>
            <person name="Brown T."/>
            <person name="Cohen L."/>
        </authorList>
    </citation>
    <scope>NUCLEOTIDE SEQUENCE</scope>
    <source>
        <strain evidence="12">SPMC142</strain>
    </source>
</reference>
<keyword evidence="9" id="KW-0676">Redox-active center</keyword>
<evidence type="ECO:0000256" key="4">
    <source>
        <dbReference type="ARBA" id="ARBA00022729"/>
    </source>
</evidence>
<dbReference type="FunFam" id="3.40.30.10:FF:000027">
    <property type="entry name" value="protein disulfide-isomerase A2"/>
    <property type="match status" value="1"/>
</dbReference>
<keyword evidence="7" id="KW-1015">Disulfide bond</keyword>
<dbReference type="PROSITE" id="PS00194">
    <property type="entry name" value="THIOREDOXIN_1"/>
    <property type="match status" value="1"/>
</dbReference>
<dbReference type="PROSITE" id="PS51352">
    <property type="entry name" value="THIOREDOXIN_2"/>
    <property type="match status" value="1"/>
</dbReference>